<organism evidence="1 2">
    <name type="scientific">Pythium oligandrum</name>
    <name type="common">Mycoparasitic fungus</name>
    <dbReference type="NCBI Taxonomy" id="41045"/>
    <lineage>
        <taxon>Eukaryota</taxon>
        <taxon>Sar</taxon>
        <taxon>Stramenopiles</taxon>
        <taxon>Oomycota</taxon>
        <taxon>Peronosporomycetes</taxon>
        <taxon>Pythiales</taxon>
        <taxon>Pythiaceae</taxon>
        <taxon>Pythium</taxon>
    </lineage>
</organism>
<evidence type="ECO:0000313" key="1">
    <source>
        <dbReference type="EMBL" id="TMW68090.1"/>
    </source>
</evidence>
<dbReference type="AlphaFoldDB" id="A0A8K1CSU8"/>
<keyword evidence="2" id="KW-1185">Reference proteome</keyword>
<evidence type="ECO:0000313" key="2">
    <source>
        <dbReference type="Proteomes" id="UP000794436"/>
    </source>
</evidence>
<sequence length="328" mass="36933">MHVRFVLSATHFLEDEQPRSAIAFVGIVWKLTLDDLRLADEEAKEFLVLKDVLPEHLQYPTLMEVILRECNGHIGAMRCVVDSLYYRFRPDMSTTEEEVLQFYLSTRTLECMSRCYGGGHKPPTSPSLQRFLTKCLLQDPSAGTVYLLKPSQEDELYLQRLMSAGIIVEDRYGLVTFVTPMAERFFTKWLFPHRATSDPKSVHDLVRNALASGVALESVATTDKATFHRRFLTALALHTRPSCLVLSNVSRLFPSVQSKTMDIVLDFYVGGELHWGLEVLVGDERVETYDSQFACHGKYGALGVTAYAVVDLGAYEATGEPKIAVCHK</sequence>
<dbReference type="OrthoDB" id="67991at2759"/>
<dbReference type="EMBL" id="SPLM01000003">
    <property type="protein sequence ID" value="TMW68090.1"/>
    <property type="molecule type" value="Genomic_DNA"/>
</dbReference>
<protein>
    <submittedName>
        <fullName evidence="1">Uncharacterized protein</fullName>
    </submittedName>
</protein>
<name>A0A8K1CSU8_PYTOL</name>
<reference evidence="1" key="1">
    <citation type="submission" date="2019-03" db="EMBL/GenBank/DDBJ databases">
        <title>Long read genome sequence of the mycoparasitic Pythium oligandrum ATCC 38472 isolated from sugarbeet rhizosphere.</title>
        <authorList>
            <person name="Gaulin E."/>
        </authorList>
    </citation>
    <scope>NUCLEOTIDE SEQUENCE</scope>
    <source>
        <strain evidence="1">ATCC 38472_TT</strain>
    </source>
</reference>
<gene>
    <name evidence="1" type="ORF">Poli38472_007762</name>
</gene>
<dbReference type="Proteomes" id="UP000794436">
    <property type="component" value="Unassembled WGS sequence"/>
</dbReference>
<comment type="caution">
    <text evidence="1">The sequence shown here is derived from an EMBL/GenBank/DDBJ whole genome shotgun (WGS) entry which is preliminary data.</text>
</comment>
<accession>A0A8K1CSU8</accession>
<proteinExistence type="predicted"/>